<dbReference type="InterPro" id="IPR021398">
    <property type="entry name" value="DUF3037"/>
</dbReference>
<sequence length="127" mass="14505">MPDKQVYEYAVLRYLPQVEREEFLNLGVIVFSKRLRYLGVKYRVDEARIRAFHPEADPDEIAAYLKGWDEICADGPSGGRIGELDHAGRFRWLTASRSTVIQCSAVHPGLTDDPAAELERLFDFYLG</sequence>
<organism evidence="1 2">
    <name type="scientific">Neolewinella agarilytica</name>
    <dbReference type="NCBI Taxonomy" id="478744"/>
    <lineage>
        <taxon>Bacteria</taxon>
        <taxon>Pseudomonadati</taxon>
        <taxon>Bacteroidota</taxon>
        <taxon>Saprospiria</taxon>
        <taxon>Saprospirales</taxon>
        <taxon>Lewinellaceae</taxon>
        <taxon>Neolewinella</taxon>
    </lineage>
</organism>
<accession>A0A1H9MSG1</accession>
<proteinExistence type="predicted"/>
<keyword evidence="2" id="KW-1185">Reference proteome</keyword>
<dbReference type="OrthoDB" id="9803207at2"/>
<name>A0A1H9MSG1_9BACT</name>
<dbReference type="RefSeq" id="WP_090172481.1">
    <property type="nucleotide sequence ID" value="NZ_FOFB01000031.1"/>
</dbReference>
<evidence type="ECO:0000313" key="2">
    <source>
        <dbReference type="Proteomes" id="UP000199021"/>
    </source>
</evidence>
<protein>
    <recommendedName>
        <fullName evidence="3">DUF3037 domain-containing protein</fullName>
    </recommendedName>
</protein>
<dbReference type="AlphaFoldDB" id="A0A1H9MSG1"/>
<dbReference type="EMBL" id="FOFB01000031">
    <property type="protein sequence ID" value="SER26419.1"/>
    <property type="molecule type" value="Genomic_DNA"/>
</dbReference>
<dbReference type="Pfam" id="PF11236">
    <property type="entry name" value="DUF3037"/>
    <property type="match status" value="1"/>
</dbReference>
<dbReference type="STRING" id="478744.SAMN05444359_13118"/>
<dbReference type="InParanoid" id="A0A1H9MSG1"/>
<evidence type="ECO:0000313" key="1">
    <source>
        <dbReference type="EMBL" id="SER26419.1"/>
    </source>
</evidence>
<evidence type="ECO:0008006" key="3">
    <source>
        <dbReference type="Google" id="ProtNLM"/>
    </source>
</evidence>
<dbReference type="Proteomes" id="UP000199021">
    <property type="component" value="Unassembled WGS sequence"/>
</dbReference>
<reference evidence="2" key="1">
    <citation type="submission" date="2016-10" db="EMBL/GenBank/DDBJ databases">
        <authorList>
            <person name="Varghese N."/>
            <person name="Submissions S."/>
        </authorList>
    </citation>
    <scope>NUCLEOTIDE SEQUENCE [LARGE SCALE GENOMIC DNA]</scope>
    <source>
        <strain evidence="2">DSM 24740</strain>
    </source>
</reference>
<gene>
    <name evidence="1" type="ORF">SAMN05444359_13118</name>
</gene>